<name>A0A382GF73_9ZZZZ</name>
<accession>A0A382GF73</accession>
<proteinExistence type="predicted"/>
<organism evidence="1">
    <name type="scientific">marine metagenome</name>
    <dbReference type="NCBI Taxonomy" id="408172"/>
    <lineage>
        <taxon>unclassified sequences</taxon>
        <taxon>metagenomes</taxon>
        <taxon>ecological metagenomes</taxon>
    </lineage>
</organism>
<protein>
    <submittedName>
        <fullName evidence="1">Uncharacterized protein</fullName>
    </submittedName>
</protein>
<dbReference type="AlphaFoldDB" id="A0A382GF73"/>
<sequence length="24" mass="3124">MDTISQYHRRYEELRDAWAFLPYY</sequence>
<dbReference type="EMBL" id="UINC01054999">
    <property type="protein sequence ID" value="SVB73385.1"/>
    <property type="molecule type" value="Genomic_DNA"/>
</dbReference>
<gene>
    <name evidence="1" type="ORF">METZ01_LOCUS226239</name>
</gene>
<reference evidence="1" key="1">
    <citation type="submission" date="2018-05" db="EMBL/GenBank/DDBJ databases">
        <authorList>
            <person name="Lanie J.A."/>
            <person name="Ng W.-L."/>
            <person name="Kazmierczak K.M."/>
            <person name="Andrzejewski T.M."/>
            <person name="Davidsen T.M."/>
            <person name="Wayne K.J."/>
            <person name="Tettelin H."/>
            <person name="Glass J.I."/>
            <person name="Rusch D."/>
            <person name="Podicherti R."/>
            <person name="Tsui H.-C.T."/>
            <person name="Winkler M.E."/>
        </authorList>
    </citation>
    <scope>NUCLEOTIDE SEQUENCE</scope>
</reference>
<evidence type="ECO:0000313" key="1">
    <source>
        <dbReference type="EMBL" id="SVB73385.1"/>
    </source>
</evidence>